<dbReference type="GeneID" id="87925280"/>
<dbReference type="EMBL" id="JAFFHB010000001">
    <property type="protein sequence ID" value="KAK4673744.1"/>
    <property type="molecule type" value="Genomic_DNA"/>
</dbReference>
<evidence type="ECO:0000313" key="1">
    <source>
        <dbReference type="EMBL" id="KAK4673744.1"/>
    </source>
</evidence>
<dbReference type="Proteomes" id="UP001326199">
    <property type="component" value="Unassembled WGS sequence"/>
</dbReference>
<dbReference type="RefSeq" id="XP_062771066.1">
    <property type="nucleotide sequence ID" value="XM_062905338.1"/>
</dbReference>
<proteinExistence type="predicted"/>
<evidence type="ECO:0000313" key="2">
    <source>
        <dbReference type="Proteomes" id="UP001326199"/>
    </source>
</evidence>
<accession>A0ABR0I0S0</accession>
<protein>
    <submittedName>
        <fullName evidence="1">Uncharacterized protein</fullName>
    </submittedName>
</protein>
<reference evidence="1 2" key="1">
    <citation type="journal article" date="2023" name="bioRxiv">
        <title>High-quality genome assemblies of four members of thePodospora anserinaspecies complex.</title>
        <authorList>
            <person name="Ament-Velasquez S.L."/>
            <person name="Vogan A.A."/>
            <person name="Wallerman O."/>
            <person name="Hartmann F."/>
            <person name="Gautier V."/>
            <person name="Silar P."/>
            <person name="Giraud T."/>
            <person name="Johannesson H."/>
        </authorList>
    </citation>
    <scope>NUCLEOTIDE SEQUENCE [LARGE SCALE GENOMIC DNA]</scope>
    <source>
        <strain evidence="1 2">CBS 411.78</strain>
    </source>
</reference>
<name>A0ABR0I0S0_9PEZI</name>
<sequence>MAVLDAVGVYSIPVSFFFRRQGPDDKLHDNPFIAQPFTLSMRLWISETKVLTPPDLFLTFVPISI</sequence>
<gene>
    <name evidence="1" type="ORF">QC763_0017150</name>
</gene>
<organism evidence="1 2">
    <name type="scientific">Podospora pseudopauciseta</name>
    <dbReference type="NCBI Taxonomy" id="2093780"/>
    <lineage>
        <taxon>Eukaryota</taxon>
        <taxon>Fungi</taxon>
        <taxon>Dikarya</taxon>
        <taxon>Ascomycota</taxon>
        <taxon>Pezizomycotina</taxon>
        <taxon>Sordariomycetes</taxon>
        <taxon>Sordariomycetidae</taxon>
        <taxon>Sordariales</taxon>
        <taxon>Podosporaceae</taxon>
        <taxon>Podospora</taxon>
    </lineage>
</organism>
<comment type="caution">
    <text evidence="1">The sequence shown here is derived from an EMBL/GenBank/DDBJ whole genome shotgun (WGS) entry which is preliminary data.</text>
</comment>
<keyword evidence="2" id="KW-1185">Reference proteome</keyword>